<organism evidence="1 2">
    <name type="scientific">Rhipicephalus microplus</name>
    <name type="common">Cattle tick</name>
    <name type="synonym">Boophilus microplus</name>
    <dbReference type="NCBI Taxonomy" id="6941"/>
    <lineage>
        <taxon>Eukaryota</taxon>
        <taxon>Metazoa</taxon>
        <taxon>Ecdysozoa</taxon>
        <taxon>Arthropoda</taxon>
        <taxon>Chelicerata</taxon>
        <taxon>Arachnida</taxon>
        <taxon>Acari</taxon>
        <taxon>Parasitiformes</taxon>
        <taxon>Ixodida</taxon>
        <taxon>Ixodoidea</taxon>
        <taxon>Ixodidae</taxon>
        <taxon>Rhipicephalinae</taxon>
        <taxon>Rhipicephalus</taxon>
        <taxon>Boophilus</taxon>
    </lineage>
</organism>
<accession>A0A9J6ECZ8</accession>
<gene>
    <name evidence="1" type="ORF">HPB51_023989</name>
</gene>
<evidence type="ECO:0000313" key="1">
    <source>
        <dbReference type="EMBL" id="KAH8032212.1"/>
    </source>
</evidence>
<proteinExistence type="predicted"/>
<reference evidence="1" key="1">
    <citation type="journal article" date="2020" name="Cell">
        <title>Large-Scale Comparative Analyses of Tick Genomes Elucidate Their Genetic Diversity and Vector Capacities.</title>
        <authorList>
            <consortium name="Tick Genome and Microbiome Consortium (TIGMIC)"/>
            <person name="Jia N."/>
            <person name="Wang J."/>
            <person name="Shi W."/>
            <person name="Du L."/>
            <person name="Sun Y."/>
            <person name="Zhan W."/>
            <person name="Jiang J.F."/>
            <person name="Wang Q."/>
            <person name="Zhang B."/>
            <person name="Ji P."/>
            <person name="Bell-Sakyi L."/>
            <person name="Cui X.M."/>
            <person name="Yuan T.T."/>
            <person name="Jiang B.G."/>
            <person name="Yang W.F."/>
            <person name="Lam T.T."/>
            <person name="Chang Q.C."/>
            <person name="Ding S.J."/>
            <person name="Wang X.J."/>
            <person name="Zhu J.G."/>
            <person name="Ruan X.D."/>
            <person name="Zhao L."/>
            <person name="Wei J.T."/>
            <person name="Ye R.Z."/>
            <person name="Que T.C."/>
            <person name="Du C.H."/>
            <person name="Zhou Y.H."/>
            <person name="Cheng J.X."/>
            <person name="Dai P.F."/>
            <person name="Guo W.B."/>
            <person name="Han X.H."/>
            <person name="Huang E.J."/>
            <person name="Li L.F."/>
            <person name="Wei W."/>
            <person name="Gao Y.C."/>
            <person name="Liu J.Z."/>
            <person name="Shao H.Z."/>
            <person name="Wang X."/>
            <person name="Wang C.C."/>
            <person name="Yang T.C."/>
            <person name="Huo Q.B."/>
            <person name="Li W."/>
            <person name="Chen H.Y."/>
            <person name="Chen S.E."/>
            <person name="Zhou L.G."/>
            <person name="Ni X.B."/>
            <person name="Tian J.H."/>
            <person name="Sheng Y."/>
            <person name="Liu T."/>
            <person name="Pan Y.S."/>
            <person name="Xia L.Y."/>
            <person name="Li J."/>
            <person name="Zhao F."/>
            <person name="Cao W.C."/>
        </authorList>
    </citation>
    <scope>NUCLEOTIDE SEQUENCE</scope>
    <source>
        <strain evidence="1">Rmic-2018</strain>
    </source>
</reference>
<dbReference type="EMBL" id="JABSTU010000005">
    <property type="protein sequence ID" value="KAH8032212.1"/>
    <property type="molecule type" value="Genomic_DNA"/>
</dbReference>
<protein>
    <submittedName>
        <fullName evidence="1">Uncharacterized protein</fullName>
    </submittedName>
</protein>
<dbReference type="Proteomes" id="UP000821866">
    <property type="component" value="Chromosome 3"/>
</dbReference>
<name>A0A9J6ECZ8_RHIMP</name>
<sequence>MPAGDSPDLRLMRRIYQGCHVYVAERSSKATFNATLESARKLLNWSAIRDSHDYHVLITLLVRTSLLVGFHTVLVTELFSENDRTVLRFSCGRSLLRKLSMTGRRVDLRAALQMVVRDEADDIPRVLEVEELVGHNLDGPDCSADVEDRDVTGPLSQFVGGVVPGVNASAWAEAVQDVLATSGKNASQLSRTAVASGVAGFRRVLLDVFSAGAIDVSALYLATHLDLEIAYMELSRREVRSDSEEAVRFCVALSRKPLVLSWPWILAKILEVRESHEVLRGMFNQIKATAPATVMFAWLPEVMRRAAEKSITKVNLALFSEDMSVSV</sequence>
<dbReference type="AlphaFoldDB" id="A0A9J6ECZ8"/>
<keyword evidence="2" id="KW-1185">Reference proteome</keyword>
<evidence type="ECO:0000313" key="2">
    <source>
        <dbReference type="Proteomes" id="UP000821866"/>
    </source>
</evidence>
<reference evidence="1" key="2">
    <citation type="submission" date="2021-09" db="EMBL/GenBank/DDBJ databases">
        <authorList>
            <person name="Jia N."/>
            <person name="Wang J."/>
            <person name="Shi W."/>
            <person name="Du L."/>
            <person name="Sun Y."/>
            <person name="Zhan W."/>
            <person name="Jiang J."/>
            <person name="Wang Q."/>
            <person name="Zhang B."/>
            <person name="Ji P."/>
            <person name="Sakyi L.B."/>
            <person name="Cui X."/>
            <person name="Yuan T."/>
            <person name="Jiang B."/>
            <person name="Yang W."/>
            <person name="Lam T.T.-Y."/>
            <person name="Chang Q."/>
            <person name="Ding S."/>
            <person name="Wang X."/>
            <person name="Zhu J."/>
            <person name="Ruan X."/>
            <person name="Zhao L."/>
            <person name="Wei J."/>
            <person name="Que T."/>
            <person name="Du C."/>
            <person name="Cheng J."/>
            <person name="Dai P."/>
            <person name="Han X."/>
            <person name="Huang E."/>
            <person name="Gao Y."/>
            <person name="Liu J."/>
            <person name="Shao H."/>
            <person name="Ye R."/>
            <person name="Li L."/>
            <person name="Wei W."/>
            <person name="Wang X."/>
            <person name="Wang C."/>
            <person name="Huo Q."/>
            <person name="Li W."/>
            <person name="Guo W."/>
            <person name="Chen H."/>
            <person name="Chen S."/>
            <person name="Zhou L."/>
            <person name="Zhou L."/>
            <person name="Ni X."/>
            <person name="Tian J."/>
            <person name="Zhou Y."/>
            <person name="Sheng Y."/>
            <person name="Liu T."/>
            <person name="Pan Y."/>
            <person name="Xia L."/>
            <person name="Li J."/>
            <person name="Zhao F."/>
            <person name="Cao W."/>
        </authorList>
    </citation>
    <scope>NUCLEOTIDE SEQUENCE</scope>
    <source>
        <strain evidence="1">Rmic-2018</strain>
        <tissue evidence="1">Larvae</tissue>
    </source>
</reference>
<comment type="caution">
    <text evidence="1">The sequence shown here is derived from an EMBL/GenBank/DDBJ whole genome shotgun (WGS) entry which is preliminary data.</text>
</comment>